<evidence type="ECO:0000313" key="3">
    <source>
        <dbReference type="Proteomes" id="UP000178815"/>
    </source>
</evidence>
<comment type="caution">
    <text evidence="2">The sequence shown here is derived from an EMBL/GenBank/DDBJ whole genome shotgun (WGS) entry which is preliminary data.</text>
</comment>
<sequence length="160" mass="17749">MPPAELTSVVSAANVHHVESWSFGKLFSGRIGRLRYFEGAVFILIFFFAFIAIVWGLVSALGGVTSIDSSNVLLNVFGSVLFPTILALFFVAYLVTILSLAVRRWHDIGYSGWMVLLQFIPFVNVITALILLFKKGEPIENKYGTLPVVGRKSLADIFNY</sequence>
<organism evidence="2 3">
    <name type="scientific">Candidatus Kaiserbacteria bacterium RIFCSPHIGHO2_01_FULL_53_31</name>
    <dbReference type="NCBI Taxonomy" id="1798481"/>
    <lineage>
        <taxon>Bacteria</taxon>
        <taxon>Candidatus Kaiseribacteriota</taxon>
    </lineage>
</organism>
<name>A0A1F6CIL2_9BACT</name>
<dbReference type="EMBL" id="MFKU01000006">
    <property type="protein sequence ID" value="OGG48958.1"/>
    <property type="molecule type" value="Genomic_DNA"/>
</dbReference>
<protein>
    <recommendedName>
        <fullName evidence="4">DUF805 domain-containing protein</fullName>
    </recommendedName>
</protein>
<dbReference type="GO" id="GO:0005886">
    <property type="term" value="C:plasma membrane"/>
    <property type="evidence" value="ECO:0007669"/>
    <property type="project" value="TreeGrafter"/>
</dbReference>
<feature type="transmembrane region" description="Helical" evidence="1">
    <location>
        <begin position="113"/>
        <end position="133"/>
    </location>
</feature>
<feature type="transmembrane region" description="Helical" evidence="1">
    <location>
        <begin position="40"/>
        <end position="64"/>
    </location>
</feature>
<proteinExistence type="predicted"/>
<evidence type="ECO:0000313" key="2">
    <source>
        <dbReference type="EMBL" id="OGG48958.1"/>
    </source>
</evidence>
<dbReference type="PANTHER" id="PTHR34980:SF3">
    <property type="entry name" value="BLR8105 PROTEIN"/>
    <property type="match status" value="1"/>
</dbReference>
<feature type="transmembrane region" description="Helical" evidence="1">
    <location>
        <begin position="76"/>
        <end position="101"/>
    </location>
</feature>
<keyword evidence="1" id="KW-1133">Transmembrane helix</keyword>
<dbReference type="STRING" id="1798481.A2678_02750"/>
<reference evidence="2 3" key="1">
    <citation type="journal article" date="2016" name="Nat. Commun.">
        <title>Thousands of microbial genomes shed light on interconnected biogeochemical processes in an aquifer system.</title>
        <authorList>
            <person name="Anantharaman K."/>
            <person name="Brown C.T."/>
            <person name="Hug L.A."/>
            <person name="Sharon I."/>
            <person name="Castelle C.J."/>
            <person name="Probst A.J."/>
            <person name="Thomas B.C."/>
            <person name="Singh A."/>
            <person name="Wilkins M.J."/>
            <person name="Karaoz U."/>
            <person name="Brodie E.L."/>
            <person name="Williams K.H."/>
            <person name="Hubbard S.S."/>
            <person name="Banfield J.F."/>
        </authorList>
    </citation>
    <scope>NUCLEOTIDE SEQUENCE [LARGE SCALE GENOMIC DNA]</scope>
</reference>
<gene>
    <name evidence="2" type="ORF">A2678_02750</name>
</gene>
<dbReference type="Pfam" id="PF05656">
    <property type="entry name" value="DUF805"/>
    <property type="match status" value="1"/>
</dbReference>
<keyword evidence="1" id="KW-0812">Transmembrane</keyword>
<dbReference type="PANTHER" id="PTHR34980">
    <property type="entry name" value="INNER MEMBRANE PROTEIN-RELATED-RELATED"/>
    <property type="match status" value="1"/>
</dbReference>
<keyword evidence="1" id="KW-0472">Membrane</keyword>
<dbReference type="AlphaFoldDB" id="A0A1F6CIL2"/>
<evidence type="ECO:0000256" key="1">
    <source>
        <dbReference type="SAM" id="Phobius"/>
    </source>
</evidence>
<dbReference type="Proteomes" id="UP000178815">
    <property type="component" value="Unassembled WGS sequence"/>
</dbReference>
<accession>A0A1F6CIL2</accession>
<evidence type="ECO:0008006" key="4">
    <source>
        <dbReference type="Google" id="ProtNLM"/>
    </source>
</evidence>
<dbReference type="InterPro" id="IPR008523">
    <property type="entry name" value="DUF805"/>
</dbReference>